<dbReference type="InterPro" id="IPR016047">
    <property type="entry name" value="M23ase_b-sheet_dom"/>
</dbReference>
<dbReference type="CDD" id="cd12797">
    <property type="entry name" value="M23_peptidase"/>
    <property type="match status" value="1"/>
</dbReference>
<feature type="domain" description="M23ase beta-sheet core" evidence="3">
    <location>
        <begin position="338"/>
        <end position="434"/>
    </location>
</feature>
<name>A0ABN1E3R2_9PROT</name>
<keyword evidence="1" id="KW-0732">Signal</keyword>
<dbReference type="Proteomes" id="UP001499951">
    <property type="component" value="Unassembled WGS sequence"/>
</dbReference>
<sequence>MPDGVTLAAAVIALGLVPLLWSAAIAAAHRGRAERSGRETGVLAIMLAPVVAALVFLAMGGSPSAARTTVAVAVHIEPLLLPAVPSPAPVDGLRIAMLVVLAAYLAGAGLQARALVAAQRRFRRVAAGAVPLAGRPGVCIAATNLPAFADGQGRIVISQRLRQALDSRALDMIVTHERAHIGRGDPIRYAALAWIDAVFWFNPFVRAQTRKCRLAAEVACDAAVVAAFPGMRKAYAATIVVALRHAAGDALACTPAAISPRNLGDHGMRIEEIMNPSPRRSKRAVFTLAAVLALPVATLQLGYAQTATGHQPFMALPLHGPITAAFGKMHDPFTGKIRFHNGVDIKAPDGTDIVAPAAGQVTAVRRNDGPYGNVIEIDHGNGLVTRYSHLKTIEIANGDRVAAGQLIARVGSTGRSTGPHLDLQVLRNGTPVNPAEVFDLKTN</sequence>
<evidence type="ECO:0000313" key="5">
    <source>
        <dbReference type="EMBL" id="GAA0558552.1"/>
    </source>
</evidence>
<keyword evidence="2" id="KW-0472">Membrane</keyword>
<dbReference type="EMBL" id="BAAADD010000001">
    <property type="protein sequence ID" value="GAA0558552.1"/>
    <property type="molecule type" value="Genomic_DNA"/>
</dbReference>
<dbReference type="PANTHER" id="PTHR21666:SF289">
    <property type="entry name" value="L-ALA--D-GLU ENDOPEPTIDASE"/>
    <property type="match status" value="1"/>
</dbReference>
<dbReference type="SUPFAM" id="SSF51261">
    <property type="entry name" value="Duplicated hybrid motif"/>
    <property type="match status" value="1"/>
</dbReference>
<proteinExistence type="predicted"/>
<evidence type="ECO:0000256" key="1">
    <source>
        <dbReference type="ARBA" id="ARBA00022729"/>
    </source>
</evidence>
<keyword evidence="2" id="KW-1133">Transmembrane helix</keyword>
<comment type="caution">
    <text evidence="5">The sequence shown here is derived from an EMBL/GenBank/DDBJ whole genome shotgun (WGS) entry which is preliminary data.</text>
</comment>
<dbReference type="InterPro" id="IPR011055">
    <property type="entry name" value="Dup_hybrid_motif"/>
</dbReference>
<evidence type="ECO:0000313" key="6">
    <source>
        <dbReference type="Proteomes" id="UP001499951"/>
    </source>
</evidence>
<protein>
    <recommendedName>
        <fullName evidence="7">Peptidase M23 domain-containing protein</fullName>
    </recommendedName>
</protein>
<feature type="domain" description="Peptidase M56" evidence="4">
    <location>
        <begin position="152"/>
        <end position="261"/>
    </location>
</feature>
<organism evidence="5 6">
    <name type="scientific">Rhizomicrobium electricum</name>
    <dbReference type="NCBI Taxonomy" id="480070"/>
    <lineage>
        <taxon>Bacteria</taxon>
        <taxon>Pseudomonadati</taxon>
        <taxon>Pseudomonadota</taxon>
        <taxon>Alphaproteobacteria</taxon>
        <taxon>Micropepsales</taxon>
        <taxon>Micropepsaceae</taxon>
        <taxon>Rhizomicrobium</taxon>
    </lineage>
</organism>
<evidence type="ECO:0008006" key="7">
    <source>
        <dbReference type="Google" id="ProtNLM"/>
    </source>
</evidence>
<feature type="transmembrane region" description="Helical" evidence="2">
    <location>
        <begin position="40"/>
        <end position="59"/>
    </location>
</feature>
<keyword evidence="6" id="KW-1185">Reference proteome</keyword>
<feature type="transmembrane region" description="Helical" evidence="2">
    <location>
        <begin position="284"/>
        <end position="303"/>
    </location>
</feature>
<feature type="transmembrane region" description="Helical" evidence="2">
    <location>
        <begin position="6"/>
        <end position="28"/>
    </location>
</feature>
<accession>A0ABN1E3R2</accession>
<dbReference type="RefSeq" id="WP_166930921.1">
    <property type="nucleotide sequence ID" value="NZ_BAAADD010000001.1"/>
</dbReference>
<reference evidence="5 6" key="1">
    <citation type="journal article" date="2019" name="Int. J. Syst. Evol. Microbiol.">
        <title>The Global Catalogue of Microorganisms (GCM) 10K type strain sequencing project: providing services to taxonomists for standard genome sequencing and annotation.</title>
        <authorList>
            <consortium name="The Broad Institute Genomics Platform"/>
            <consortium name="The Broad Institute Genome Sequencing Center for Infectious Disease"/>
            <person name="Wu L."/>
            <person name="Ma J."/>
        </authorList>
    </citation>
    <scope>NUCLEOTIDE SEQUENCE [LARGE SCALE GENOMIC DNA]</scope>
    <source>
        <strain evidence="5 6">JCM 15089</strain>
    </source>
</reference>
<feature type="transmembrane region" description="Helical" evidence="2">
    <location>
        <begin position="95"/>
        <end position="116"/>
    </location>
</feature>
<evidence type="ECO:0000256" key="2">
    <source>
        <dbReference type="SAM" id="Phobius"/>
    </source>
</evidence>
<dbReference type="PANTHER" id="PTHR21666">
    <property type="entry name" value="PEPTIDASE-RELATED"/>
    <property type="match status" value="1"/>
</dbReference>
<keyword evidence="2" id="KW-0812">Transmembrane</keyword>
<dbReference type="InterPro" id="IPR050570">
    <property type="entry name" value="Cell_wall_metabolism_enzyme"/>
</dbReference>
<gene>
    <name evidence="5" type="ORF">GCM10008942_03790</name>
</gene>
<evidence type="ECO:0000259" key="3">
    <source>
        <dbReference type="Pfam" id="PF01551"/>
    </source>
</evidence>
<dbReference type="Pfam" id="PF05569">
    <property type="entry name" value="Peptidase_M56"/>
    <property type="match status" value="1"/>
</dbReference>
<dbReference type="Gene3D" id="2.70.70.10">
    <property type="entry name" value="Glucose Permease (Domain IIA)"/>
    <property type="match status" value="1"/>
</dbReference>
<dbReference type="Pfam" id="PF01551">
    <property type="entry name" value="Peptidase_M23"/>
    <property type="match status" value="1"/>
</dbReference>
<dbReference type="InterPro" id="IPR008756">
    <property type="entry name" value="Peptidase_M56"/>
</dbReference>
<evidence type="ECO:0000259" key="4">
    <source>
        <dbReference type="Pfam" id="PF05569"/>
    </source>
</evidence>